<dbReference type="AlphaFoldDB" id="A0A4R7THD8"/>
<evidence type="ECO:0000313" key="2">
    <source>
        <dbReference type="EMBL" id="TDU91721.1"/>
    </source>
</evidence>
<gene>
    <name evidence="2" type="ORF">EV138_5334</name>
</gene>
<proteinExistence type="predicted"/>
<feature type="region of interest" description="Disordered" evidence="1">
    <location>
        <begin position="95"/>
        <end position="201"/>
    </location>
</feature>
<name>A0A4R7THD8_9ACTN</name>
<reference evidence="2 3" key="1">
    <citation type="submission" date="2019-03" db="EMBL/GenBank/DDBJ databases">
        <title>Genomic Encyclopedia of Type Strains, Phase III (KMG-III): the genomes of soil and plant-associated and newly described type strains.</title>
        <authorList>
            <person name="Whitman W."/>
        </authorList>
    </citation>
    <scope>NUCLEOTIDE SEQUENCE [LARGE SCALE GENOMIC DNA]</scope>
    <source>
        <strain evidence="2 3">VKM Ac-2575</strain>
    </source>
</reference>
<feature type="compositionally biased region" description="Polar residues" evidence="1">
    <location>
        <begin position="95"/>
        <end position="109"/>
    </location>
</feature>
<comment type="caution">
    <text evidence="2">The sequence shown here is derived from an EMBL/GenBank/DDBJ whole genome shotgun (WGS) entry which is preliminary data.</text>
</comment>
<accession>A0A4R7THD8</accession>
<evidence type="ECO:0000313" key="3">
    <source>
        <dbReference type="Proteomes" id="UP000295151"/>
    </source>
</evidence>
<dbReference type="Proteomes" id="UP000295151">
    <property type="component" value="Unassembled WGS sequence"/>
</dbReference>
<dbReference type="EMBL" id="SOCE01000001">
    <property type="protein sequence ID" value="TDU91721.1"/>
    <property type="molecule type" value="Genomic_DNA"/>
</dbReference>
<protein>
    <submittedName>
        <fullName evidence="2">Uncharacterized protein</fullName>
    </submittedName>
</protein>
<evidence type="ECO:0000256" key="1">
    <source>
        <dbReference type="SAM" id="MobiDB-lite"/>
    </source>
</evidence>
<sequence length="223" mass="23205">MGAARVGEASRVKRQNTTQQKPRLFQLVRHTDVSGVRGTGTLAEGVEWSDGAVTLRWRGRWPATSVWDDGIEAVLAVHGRNGRTQIHWLATTHQLTQQQSTPRTAASHGSDSHRTAPPDSGSPRAARTAPPGSGSPRAARTAPPGSGSPRAARTAPPDSGSQQAARTAPPDSGSQQAARTAPPESGSQRAAPGSTGRLWLPAPGVDGLCARCGRGWPCLGCDP</sequence>
<feature type="region of interest" description="Disordered" evidence="1">
    <location>
        <begin position="1"/>
        <end position="22"/>
    </location>
</feature>
<keyword evidence="3" id="KW-1185">Reference proteome</keyword>
<organism evidence="2 3">
    <name type="scientific">Kribbella voronezhensis</name>
    <dbReference type="NCBI Taxonomy" id="2512212"/>
    <lineage>
        <taxon>Bacteria</taxon>
        <taxon>Bacillati</taxon>
        <taxon>Actinomycetota</taxon>
        <taxon>Actinomycetes</taxon>
        <taxon>Propionibacteriales</taxon>
        <taxon>Kribbellaceae</taxon>
        <taxon>Kribbella</taxon>
    </lineage>
</organism>